<dbReference type="Gene3D" id="2.60.120.620">
    <property type="entry name" value="q2cbj1_9rhob like domain"/>
    <property type="match status" value="1"/>
</dbReference>
<accession>A0A6B1DX76</accession>
<dbReference type="PANTHER" id="PTHR20883">
    <property type="entry name" value="PHYTANOYL-COA DIOXYGENASE DOMAIN CONTAINING 1"/>
    <property type="match status" value="1"/>
</dbReference>
<gene>
    <name evidence="1" type="ORF">F4Y08_13735</name>
</gene>
<dbReference type="GO" id="GO:0005506">
    <property type="term" value="F:iron ion binding"/>
    <property type="evidence" value="ECO:0007669"/>
    <property type="project" value="UniProtKB-ARBA"/>
</dbReference>
<dbReference type="SUPFAM" id="SSF51197">
    <property type="entry name" value="Clavaminate synthase-like"/>
    <property type="match status" value="1"/>
</dbReference>
<protein>
    <submittedName>
        <fullName evidence="1">Phytanoyl-CoA dioxygenase family protein</fullName>
    </submittedName>
</protein>
<dbReference type="GO" id="GO:0016706">
    <property type="term" value="F:2-oxoglutarate-dependent dioxygenase activity"/>
    <property type="evidence" value="ECO:0007669"/>
    <property type="project" value="UniProtKB-ARBA"/>
</dbReference>
<keyword evidence="1" id="KW-0223">Dioxygenase</keyword>
<organism evidence="1">
    <name type="scientific">Caldilineaceae bacterium SB0662_bin_9</name>
    <dbReference type="NCBI Taxonomy" id="2605258"/>
    <lineage>
        <taxon>Bacteria</taxon>
        <taxon>Bacillati</taxon>
        <taxon>Chloroflexota</taxon>
        <taxon>Caldilineae</taxon>
        <taxon>Caldilineales</taxon>
        <taxon>Caldilineaceae</taxon>
    </lineage>
</organism>
<proteinExistence type="predicted"/>
<keyword evidence="1" id="KW-0560">Oxidoreductase</keyword>
<sequence>MLSRQQKDTYEDKGFLVVEDVLSVDEVLALREVTDYFVEQSRTVTEHTDVFDLEPEHTPEEPRLRRLKAPVEQHQVYRDIMNHDGILDIVEELIGPGVRTNGDKLNMKSPHFGSPIEWHQDWAFYPHTNDDLLAVGVCMDDTLEENGCMLCIPGSHRGPILDHHQDGYFAGAVTEEVADADQAELMEVHAGGISLHHVRTLHASAKNVSAHPRRLLLFQMAAIDAWPLLGVSDWDSFNDNILRGDPTYEARVTDAPVRMPLPPALKGGSIYENQTVLRNKLFAV</sequence>
<dbReference type="Pfam" id="PF05721">
    <property type="entry name" value="PhyH"/>
    <property type="match status" value="1"/>
</dbReference>
<dbReference type="EMBL" id="VXPY01000094">
    <property type="protein sequence ID" value="MYD91375.1"/>
    <property type="molecule type" value="Genomic_DNA"/>
</dbReference>
<dbReference type="AlphaFoldDB" id="A0A6B1DX76"/>
<dbReference type="InterPro" id="IPR008775">
    <property type="entry name" value="Phytyl_CoA_dOase-like"/>
</dbReference>
<evidence type="ECO:0000313" key="1">
    <source>
        <dbReference type="EMBL" id="MYD91375.1"/>
    </source>
</evidence>
<dbReference type="PANTHER" id="PTHR20883:SF46">
    <property type="entry name" value="PHYTANOYL-COA HYDROXYLASE"/>
    <property type="match status" value="1"/>
</dbReference>
<reference evidence="1" key="1">
    <citation type="submission" date="2019-09" db="EMBL/GenBank/DDBJ databases">
        <title>Characterisation of the sponge microbiome using genome-centric metagenomics.</title>
        <authorList>
            <person name="Engelberts J.P."/>
            <person name="Robbins S.J."/>
            <person name="De Goeij J.M."/>
            <person name="Aranda M."/>
            <person name="Bell S.C."/>
            <person name="Webster N.S."/>
        </authorList>
    </citation>
    <scope>NUCLEOTIDE SEQUENCE</scope>
    <source>
        <strain evidence="1">SB0662_bin_9</strain>
    </source>
</reference>
<name>A0A6B1DX76_9CHLR</name>
<comment type="caution">
    <text evidence="1">The sequence shown here is derived from an EMBL/GenBank/DDBJ whole genome shotgun (WGS) entry which is preliminary data.</text>
</comment>